<dbReference type="InterPro" id="IPR016186">
    <property type="entry name" value="C-type_lectin-like/link_sf"/>
</dbReference>
<reference evidence="4" key="1">
    <citation type="submission" date="2024-04" db="EMBL/GenBank/DDBJ databases">
        <title>Salinicola lusitanus LLJ914,a marine bacterium isolated from the Okinawa Trough.</title>
        <authorList>
            <person name="Li J."/>
        </authorList>
    </citation>
    <scope>NUCLEOTIDE SEQUENCE [LARGE SCALE GENOMIC DNA]</scope>
</reference>
<name>A0AAW0MTF2_9GOBI</name>
<dbReference type="Pfam" id="PF00059">
    <property type="entry name" value="Lectin_C"/>
    <property type="match status" value="1"/>
</dbReference>
<dbReference type="Gene3D" id="3.10.100.10">
    <property type="entry name" value="Mannose-Binding Protein A, subunit A"/>
    <property type="match status" value="1"/>
</dbReference>
<dbReference type="InterPro" id="IPR001304">
    <property type="entry name" value="C-type_lectin-like"/>
</dbReference>
<comment type="caution">
    <text evidence="3">The sequence shown here is derived from an EMBL/GenBank/DDBJ whole genome shotgun (WGS) entry which is preliminary data.</text>
</comment>
<gene>
    <name evidence="3" type="ORF">WMY93_029703</name>
</gene>
<proteinExistence type="predicted"/>
<keyword evidence="4" id="KW-1185">Reference proteome</keyword>
<evidence type="ECO:0000313" key="3">
    <source>
        <dbReference type="EMBL" id="KAK7881294.1"/>
    </source>
</evidence>
<dbReference type="InterPro" id="IPR050111">
    <property type="entry name" value="C-type_lectin/snaclec_domain"/>
</dbReference>
<protein>
    <recommendedName>
        <fullName evidence="2">C-type lectin domain-containing protein</fullName>
    </recommendedName>
</protein>
<evidence type="ECO:0000313" key="4">
    <source>
        <dbReference type="Proteomes" id="UP001460270"/>
    </source>
</evidence>
<accession>A0AAW0MTF2</accession>
<dbReference type="Proteomes" id="UP001460270">
    <property type="component" value="Unassembled WGS sequence"/>
</dbReference>
<organism evidence="3 4">
    <name type="scientific">Mugilogobius chulae</name>
    <name type="common">yellowstripe goby</name>
    <dbReference type="NCBI Taxonomy" id="88201"/>
    <lineage>
        <taxon>Eukaryota</taxon>
        <taxon>Metazoa</taxon>
        <taxon>Chordata</taxon>
        <taxon>Craniata</taxon>
        <taxon>Vertebrata</taxon>
        <taxon>Euteleostomi</taxon>
        <taxon>Actinopterygii</taxon>
        <taxon>Neopterygii</taxon>
        <taxon>Teleostei</taxon>
        <taxon>Neoteleostei</taxon>
        <taxon>Acanthomorphata</taxon>
        <taxon>Gobiaria</taxon>
        <taxon>Gobiiformes</taxon>
        <taxon>Gobioidei</taxon>
        <taxon>Gobiidae</taxon>
        <taxon>Gobionellinae</taxon>
        <taxon>Mugilogobius</taxon>
    </lineage>
</organism>
<dbReference type="AlphaFoldDB" id="A0AAW0MTF2"/>
<dbReference type="PROSITE" id="PS50041">
    <property type="entry name" value="C_TYPE_LECTIN_2"/>
    <property type="match status" value="1"/>
</dbReference>
<feature type="chain" id="PRO_5043754592" description="C-type lectin domain-containing protein" evidence="1">
    <location>
        <begin position="20"/>
        <end position="216"/>
    </location>
</feature>
<dbReference type="PANTHER" id="PTHR22803">
    <property type="entry name" value="MANNOSE, PHOSPHOLIPASE, LECTIN RECEPTOR RELATED"/>
    <property type="match status" value="1"/>
</dbReference>
<dbReference type="SMART" id="SM00034">
    <property type="entry name" value="CLECT"/>
    <property type="match status" value="1"/>
</dbReference>
<dbReference type="SUPFAM" id="SSF56436">
    <property type="entry name" value="C-type lectin-like"/>
    <property type="match status" value="1"/>
</dbReference>
<keyword evidence="1" id="KW-0732">Signal</keyword>
<evidence type="ECO:0000259" key="2">
    <source>
        <dbReference type="PROSITE" id="PS50041"/>
    </source>
</evidence>
<evidence type="ECO:0000256" key="1">
    <source>
        <dbReference type="SAM" id="SignalP"/>
    </source>
</evidence>
<feature type="domain" description="C-type lectin" evidence="2">
    <location>
        <begin position="71"/>
        <end position="191"/>
    </location>
</feature>
<sequence length="216" mass="24223">MAALHLLMLFCLTATAVLTAPAMAESDRVSDLKLMTRPSPDKCARVQDKTKTIKNSRPRLISGCAEGWTRFGSRCFKLIKETKTWIDAEKSCQSLGANLASIHSAEEDNFILDMIQKETGARTRTWVGGSDAAKEGIWLWTDGSVWDYTAWHGGEPNNVANNEHSLMVNWHPTPKFWNDLPDSWALFYMCAKNTAPSKTVFLELEGFVLHCTPRPM</sequence>
<dbReference type="EMBL" id="JBBPFD010000022">
    <property type="protein sequence ID" value="KAK7881294.1"/>
    <property type="molecule type" value="Genomic_DNA"/>
</dbReference>
<dbReference type="InterPro" id="IPR016187">
    <property type="entry name" value="CTDL_fold"/>
</dbReference>
<feature type="signal peptide" evidence="1">
    <location>
        <begin position="1"/>
        <end position="19"/>
    </location>
</feature>